<dbReference type="EMBL" id="LC051047">
    <property type="protein sequence ID" value="BAR71211.1"/>
    <property type="molecule type" value="Genomic_DNA"/>
</dbReference>
<dbReference type="RefSeq" id="WP_003264554.1">
    <property type="nucleotide sequence ID" value="NZ_CDLS01000001.1"/>
</dbReference>
<reference evidence="12" key="8">
    <citation type="submission" date="2021-09" db="EMBL/GenBank/DDBJ databases">
        <title>Genomic analysis of Ralstonia spp.</title>
        <authorList>
            <person name="Aburjaile F."/>
            <person name="Ariute J.C."/>
            <person name="Pais A.K.L."/>
            <person name="Albuquerque G.M.R."/>
            <person name="Silva A.M.F."/>
            <person name="Brenig B."/>
            <person name="Azevedo V."/>
            <person name="Matiuzzi M."/>
            <person name="Ramos R."/>
            <person name="Goes-Neto A."/>
            <person name="Soares S."/>
            <person name="Iseppon A.M.B."/>
            <person name="Souza E."/>
            <person name="Gama M."/>
        </authorList>
    </citation>
    <scope>NUCLEOTIDE SEQUENCE</scope>
    <source>
        <strain evidence="12">B4</strain>
        <strain evidence="13">CCRMRs91</strain>
    </source>
</reference>
<dbReference type="Proteomes" id="UP001144050">
    <property type="component" value="Unassembled WGS sequence"/>
</dbReference>
<organism evidence="12 20">
    <name type="scientific">Ralstonia solanacearum</name>
    <name type="common">Pseudomonas solanacearum</name>
    <dbReference type="NCBI Taxonomy" id="305"/>
    <lineage>
        <taxon>Bacteria</taxon>
        <taxon>Pseudomonadati</taxon>
        <taxon>Pseudomonadota</taxon>
        <taxon>Betaproteobacteria</taxon>
        <taxon>Burkholderiales</taxon>
        <taxon>Burkholderiaceae</taxon>
        <taxon>Ralstonia</taxon>
        <taxon>Ralstonia solanacearum species complex</taxon>
    </lineage>
</organism>
<dbReference type="AlphaFoldDB" id="A0A073A8L1"/>
<dbReference type="Proteomes" id="UP000593970">
    <property type="component" value="Chromosome"/>
</dbReference>
<dbReference type="KEGG" id="rsy:RSUY_29830"/>
<gene>
    <name evidence="2" type="primary">RSc0297</name>
    <name evidence="14" type="ORF">E7Z57_15910</name>
    <name evidence="15" type="ORF">HF909_16580</name>
    <name evidence="12" type="ORF">LBW55_18165</name>
    <name evidence="13" type="ORF">LBW59_00240</name>
    <name evidence="16" type="ORF">LH706_16660</name>
    <name evidence="4" type="ORF">PSS4_v1_370004</name>
    <name evidence="11" type="ORF">RD1301_v1_520032</name>
    <name evidence="1" type="ORF">RSP824_15715</name>
    <name evidence="5" type="ORF">RUN1744_v1_120045</name>
    <name evidence="6" type="ORF">RUN1985_v1_150021</name>
    <name evidence="10" type="ORF">RUN215_v1_900008</name>
    <name evidence="3" type="ORF">RUN39_v1_70045</name>
    <name evidence="7" type="ORF">TD1301_v1_1990015</name>
    <name evidence="8" type="ORF">TF3108_v1_180045</name>
    <name evidence="9" type="ORF">TO10_v1_260046</name>
</gene>
<dbReference type="PATRIC" id="fig|305.103.peg.3971"/>
<dbReference type="EMBL" id="CP025741">
    <property type="protein sequence ID" value="AYA47799.1"/>
    <property type="molecule type" value="Genomic_DNA"/>
</dbReference>
<reference evidence="19" key="7">
    <citation type="submission" date="2020-04" db="EMBL/GenBank/DDBJ databases">
        <title>Ralstonia solanacearum UW576, UW763, UW773, and UW774.</title>
        <authorList>
            <person name="Steidl O."/>
            <person name="Truchon A."/>
            <person name="Allen C."/>
        </authorList>
    </citation>
    <scope>NUCLEOTIDE SEQUENCE [LARGE SCALE GENOMIC DNA]</scope>
    <source>
        <strain evidence="19">UW774</strain>
    </source>
</reference>
<evidence type="ECO:0000313" key="11">
    <source>
        <dbReference type="EMBL" id="CUV59724.1"/>
    </source>
</evidence>
<dbReference type="EMBL" id="LN899822">
    <property type="protein sequence ID" value="CUV59724.1"/>
    <property type="molecule type" value="Genomic_DNA"/>
</dbReference>
<dbReference type="EMBL" id="LN899825">
    <property type="protein sequence ID" value="CUV36280.1"/>
    <property type="molecule type" value="Genomic_DNA"/>
</dbReference>
<reference evidence="14 18" key="5">
    <citation type="submission" date="2019-04" db="EMBL/GenBank/DDBJ databases">
        <title>Complete Genome of UW386 and Higher Quality Genome of UW700.</title>
        <authorList>
            <person name="Jacobs J."/>
            <person name="Perez A."/>
            <person name="Steidl O."/>
            <person name="Allen C."/>
        </authorList>
    </citation>
    <scope>NUCLEOTIDE SEQUENCE [LARGE SCALE GENOMIC DNA]</scope>
    <source>
        <strain evidence="14 18">UW386</strain>
    </source>
</reference>
<dbReference type="EMBL" id="LN899827">
    <property type="protein sequence ID" value="CUV45221.1"/>
    <property type="molecule type" value="Genomic_DNA"/>
</dbReference>
<evidence type="ECO:0000313" key="16">
    <source>
        <dbReference type="EMBL" id="UZF14611.1"/>
    </source>
</evidence>
<dbReference type="EMBL" id="CP051169">
    <property type="protein sequence ID" value="QOK97891.1"/>
    <property type="molecule type" value="Genomic_DNA"/>
</dbReference>
<dbReference type="EMBL" id="LN899826">
    <property type="protein sequence ID" value="CUV38822.1"/>
    <property type="molecule type" value="Genomic_DNA"/>
</dbReference>
<evidence type="ECO:0000313" key="18">
    <source>
        <dbReference type="Proteomes" id="UP000310553"/>
    </source>
</evidence>
<evidence type="ECO:0000313" key="19">
    <source>
        <dbReference type="Proteomes" id="UP000593970"/>
    </source>
</evidence>
<evidence type="ECO:0000313" key="1">
    <source>
        <dbReference type="EMBL" id="AYA47799.1"/>
    </source>
</evidence>
<dbReference type="EMBL" id="LN899820">
    <property type="protein sequence ID" value="CUV56555.1"/>
    <property type="molecule type" value="Genomic_DNA"/>
</dbReference>
<dbReference type="Pfam" id="PF12091">
    <property type="entry name" value="DUF3567"/>
    <property type="match status" value="1"/>
</dbReference>
<dbReference type="EMBL" id="CP085043">
    <property type="protein sequence ID" value="UZF14611.1"/>
    <property type="molecule type" value="Genomic_DNA"/>
</dbReference>
<dbReference type="EMBL" id="LN899821">
    <property type="protein sequence ID" value="CUV17675.1"/>
    <property type="molecule type" value="Genomic_DNA"/>
</dbReference>
<reference evidence="1" key="3">
    <citation type="submission" date="2018-01" db="EMBL/GenBank/DDBJ databases">
        <title>Ralstonia pseudosolanacearum P824 infects blueberry.</title>
        <authorList>
            <person name="Bocsanczy A.M."/>
            <person name="Norman D.J."/>
        </authorList>
    </citation>
    <scope>NUCLEOTIDE SEQUENCE</scope>
    <source>
        <strain evidence="1">P824</strain>
    </source>
</reference>
<evidence type="ECO:0000313" key="12">
    <source>
        <dbReference type="EMBL" id="MDB0523532.1"/>
    </source>
</evidence>
<proteinExistence type="predicted"/>
<reference evidence="15" key="6">
    <citation type="submission" date="2020-04" db="EMBL/GenBank/DDBJ databases">
        <title>Ralstonia pseudosolanacearum UW576, UW763, UW773, and UW774.</title>
        <authorList>
            <person name="Steidl O."/>
            <person name="Truchon A."/>
            <person name="Allen C."/>
        </authorList>
    </citation>
    <scope>NUCLEOTIDE SEQUENCE</scope>
    <source>
        <strain evidence="15">RUN2474</strain>
    </source>
</reference>
<evidence type="ECO:0000313" key="17">
    <source>
        <dbReference type="Proteomes" id="UP000262427"/>
    </source>
</evidence>
<dbReference type="Proteomes" id="UP000262427">
    <property type="component" value="Chromosome CM"/>
</dbReference>
<dbReference type="EMBL" id="LN899824">
    <property type="protein sequence ID" value="CUV27912.1"/>
    <property type="molecule type" value="Genomic_DNA"/>
</dbReference>
<evidence type="ECO:0000313" key="9">
    <source>
        <dbReference type="EMBL" id="CUV45221.1"/>
    </source>
</evidence>
<evidence type="ECO:0000313" key="2">
    <source>
        <dbReference type="EMBL" id="BAR71211.1"/>
    </source>
</evidence>
<evidence type="ECO:0000313" key="7">
    <source>
        <dbReference type="EMBL" id="CUV36280.1"/>
    </source>
</evidence>
<protein>
    <submittedName>
        <fullName evidence="12">DUF3567 domain-containing protein</fullName>
    </submittedName>
</protein>
<dbReference type="EMBL" id="LN899823">
    <property type="protein sequence ID" value="CUV22077.1"/>
    <property type="molecule type" value="Genomic_DNA"/>
</dbReference>
<evidence type="ECO:0000313" key="6">
    <source>
        <dbReference type="EMBL" id="CUV27912.1"/>
    </source>
</evidence>
<name>A0A073A8L1_RALSL</name>
<evidence type="ECO:0000313" key="10">
    <source>
        <dbReference type="EMBL" id="CUV56555.1"/>
    </source>
</evidence>
<reference evidence="3" key="2">
    <citation type="submission" date="2015-10" db="EMBL/GenBank/DDBJ databases">
        <authorList>
            <person name="Gilbert D.G."/>
        </authorList>
    </citation>
    <scope>NUCLEOTIDE SEQUENCE</scope>
    <source>
        <strain evidence="3">Phyl III-seqv23</strain>
    </source>
</reference>
<dbReference type="Proteomes" id="UP001143674">
    <property type="component" value="Unassembled WGS sequence"/>
</dbReference>
<reference evidence="16" key="9">
    <citation type="submission" date="2021-10" db="EMBL/GenBank/DDBJ databases">
        <title>Complete genome sequences of five Ralstonia solancearum strains isolated from sunflower.</title>
        <authorList>
            <person name="She X."/>
            <person name="He Z."/>
        </authorList>
    </citation>
    <scope>NUCLEOTIDE SEQUENCE</scope>
    <source>
        <strain evidence="16">RS638</strain>
    </source>
</reference>
<dbReference type="Proteomes" id="UP000310553">
    <property type="component" value="Chromosome"/>
</dbReference>
<dbReference type="EMBL" id="JAIVEX010000009">
    <property type="protein sequence ID" value="MDB0523532.1"/>
    <property type="molecule type" value="Genomic_DNA"/>
</dbReference>
<dbReference type="EMBL" id="LN899819">
    <property type="protein sequence ID" value="CUV11177.1"/>
    <property type="molecule type" value="Genomic_DNA"/>
</dbReference>
<reference evidence="2" key="1">
    <citation type="submission" date="2015-04" db="EMBL/GenBank/DDBJ databases">
        <title>A vascular plant pathogenic bacterium Ralstonia solanacearum produces biofilms on surfaces of tomato cells adjacent to intercellular spaces, required for its virulence.</title>
        <authorList>
            <person name="Hikichi Y."/>
            <person name="Mori Y."/>
            <person name="Kiba A."/>
            <person name="Ohnishi K."/>
        </authorList>
    </citation>
    <scope>NUCLEOTIDE SEQUENCE</scope>
    <source>
        <strain evidence="2">OE1-1</strain>
    </source>
</reference>
<dbReference type="EMBL" id="JAIVFG010000001">
    <property type="protein sequence ID" value="MDB0569200.1"/>
    <property type="molecule type" value="Genomic_DNA"/>
</dbReference>
<dbReference type="OMA" id="AWQLNTP"/>
<reference evidence="17" key="4">
    <citation type="submission" date="2018-01" db="EMBL/GenBank/DDBJ databases">
        <title>Raltonia solanacearum P824 infects blueberry.</title>
        <authorList>
            <person name="Bocsanczy A.M."/>
            <person name="Norman D.J."/>
        </authorList>
    </citation>
    <scope>NUCLEOTIDE SEQUENCE [LARGE SCALE GENOMIC DNA]</scope>
    <source>
        <strain evidence="17">P824</strain>
    </source>
</reference>
<evidence type="ECO:0000313" key="8">
    <source>
        <dbReference type="EMBL" id="CUV38822.1"/>
    </source>
</evidence>
<dbReference type="InterPro" id="IPR021951">
    <property type="entry name" value="DUF3567"/>
</dbReference>
<dbReference type="EMBL" id="CP039339">
    <property type="protein sequence ID" value="QCX50444.1"/>
    <property type="molecule type" value="Genomic_DNA"/>
</dbReference>
<evidence type="ECO:0000313" key="14">
    <source>
        <dbReference type="EMBL" id="QCX50444.1"/>
    </source>
</evidence>
<accession>A0A073A8L1</accession>
<evidence type="ECO:0000313" key="20">
    <source>
        <dbReference type="Proteomes" id="UP001143674"/>
    </source>
</evidence>
<evidence type="ECO:0000313" key="5">
    <source>
        <dbReference type="EMBL" id="CUV22077.1"/>
    </source>
</evidence>
<evidence type="ECO:0000313" key="3">
    <source>
        <dbReference type="EMBL" id="CUV11177.1"/>
    </source>
</evidence>
<dbReference type="GeneID" id="93853986"/>
<evidence type="ECO:0000313" key="13">
    <source>
        <dbReference type="EMBL" id="MDB0569200.1"/>
    </source>
</evidence>
<sequence length="85" mass="9583">MQMIYNSDNYCVVEFGADGQHATLSAGGYEIVDKNLKREIFLGGELAEHFREDVKRLIASEPTVEEVDAFLGKFDTVMMQPVVMH</sequence>
<evidence type="ECO:0000313" key="15">
    <source>
        <dbReference type="EMBL" id="QOK97891.1"/>
    </source>
</evidence>
<evidence type="ECO:0000313" key="4">
    <source>
        <dbReference type="EMBL" id="CUV17675.1"/>
    </source>
</evidence>